<keyword evidence="1" id="KW-0378">Hydrolase</keyword>
<proteinExistence type="predicted"/>
<keyword evidence="2" id="KW-0812">Transmembrane</keyword>
<dbReference type="SUPFAM" id="SSF63817">
    <property type="entry name" value="Sortase"/>
    <property type="match status" value="1"/>
</dbReference>
<evidence type="ECO:0000313" key="4">
    <source>
        <dbReference type="Proteomes" id="UP000034160"/>
    </source>
</evidence>
<evidence type="ECO:0000313" key="3">
    <source>
        <dbReference type="EMBL" id="KKS32448.1"/>
    </source>
</evidence>
<accession>A0A0G1B4H4</accession>
<dbReference type="AlphaFoldDB" id="A0A0G1B4H4"/>
<dbReference type="Proteomes" id="UP000034160">
    <property type="component" value="Unassembled WGS sequence"/>
</dbReference>
<gene>
    <name evidence="3" type="ORF">UU93_C0007G0053</name>
</gene>
<protein>
    <submittedName>
        <fullName evidence="3">Sortase family protein</fullName>
    </submittedName>
</protein>
<dbReference type="STRING" id="1618356.UU93_C0007G0053"/>
<dbReference type="Gene3D" id="2.40.260.10">
    <property type="entry name" value="Sortase"/>
    <property type="match status" value="1"/>
</dbReference>
<dbReference type="InterPro" id="IPR023365">
    <property type="entry name" value="Sortase_dom-sf"/>
</dbReference>
<keyword evidence="2" id="KW-0472">Membrane</keyword>
<dbReference type="InterPro" id="IPR005754">
    <property type="entry name" value="Sortase"/>
</dbReference>
<evidence type="ECO:0000256" key="2">
    <source>
        <dbReference type="SAM" id="Phobius"/>
    </source>
</evidence>
<organism evidence="3 4">
    <name type="scientific">Candidatus Amesbacteria bacterium GW2011_GWA2_42_12</name>
    <dbReference type="NCBI Taxonomy" id="1618356"/>
    <lineage>
        <taxon>Bacteria</taxon>
        <taxon>Candidatus Amesiibacteriota</taxon>
    </lineage>
</organism>
<keyword evidence="2" id="KW-1133">Transmembrane helix</keyword>
<evidence type="ECO:0000256" key="1">
    <source>
        <dbReference type="ARBA" id="ARBA00022801"/>
    </source>
</evidence>
<name>A0A0G1B4H4_9BACT</name>
<sequence>MKSGTLHQGKELNVGKLILKLKTMAWGLKWMGALLIIIAVFGLIIIYGPLFKAETNYQISTNFKSKFADSLKPIPLWKVPDNNYSVYIPKIQATSRVIGNVDASNEKAYLQALKIGVAEALGLAHPGQKGTTYLFAHSTDGPWNFTRYNAVFYLLDKTEKGDIVEIVYKNKLYKYSVFSKSVLGAQDTRYLVPQDKEEQLVLQTCWPPGTAWKRLVVVAKPMY</sequence>
<reference evidence="3 4" key="1">
    <citation type="journal article" date="2015" name="Nature">
        <title>rRNA introns, odd ribosomes, and small enigmatic genomes across a large radiation of phyla.</title>
        <authorList>
            <person name="Brown C.T."/>
            <person name="Hug L.A."/>
            <person name="Thomas B.C."/>
            <person name="Sharon I."/>
            <person name="Castelle C.J."/>
            <person name="Singh A."/>
            <person name="Wilkins M.J."/>
            <person name="Williams K.H."/>
            <person name="Banfield J.F."/>
        </authorList>
    </citation>
    <scope>NUCLEOTIDE SEQUENCE [LARGE SCALE GENOMIC DNA]</scope>
</reference>
<feature type="transmembrane region" description="Helical" evidence="2">
    <location>
        <begin position="30"/>
        <end position="50"/>
    </location>
</feature>
<dbReference type="GO" id="GO:0016787">
    <property type="term" value="F:hydrolase activity"/>
    <property type="evidence" value="ECO:0007669"/>
    <property type="project" value="UniProtKB-KW"/>
</dbReference>
<dbReference type="Pfam" id="PF04203">
    <property type="entry name" value="Sortase"/>
    <property type="match status" value="1"/>
</dbReference>
<dbReference type="EMBL" id="LCCN01000007">
    <property type="protein sequence ID" value="KKS32448.1"/>
    <property type="molecule type" value="Genomic_DNA"/>
</dbReference>
<comment type="caution">
    <text evidence="3">The sequence shown here is derived from an EMBL/GenBank/DDBJ whole genome shotgun (WGS) entry which is preliminary data.</text>
</comment>